<reference evidence="1" key="1">
    <citation type="submission" date="2020-11" db="EMBL/GenBank/DDBJ databases">
        <title>Sequencing the genomes of 1000 actinobacteria strains.</title>
        <authorList>
            <person name="Klenk H.-P."/>
        </authorList>
    </citation>
    <scope>NUCLEOTIDE SEQUENCE</scope>
    <source>
        <strain evidence="1">DSM 43175</strain>
    </source>
</reference>
<evidence type="ECO:0000313" key="1">
    <source>
        <dbReference type="EMBL" id="MBG6093755.1"/>
    </source>
</evidence>
<evidence type="ECO:0000313" key="2">
    <source>
        <dbReference type="Proteomes" id="UP000614047"/>
    </source>
</evidence>
<gene>
    <name evidence="1" type="ORF">IW256_007868</name>
</gene>
<dbReference type="EMBL" id="JADOUA010000001">
    <property type="protein sequence ID" value="MBG6093755.1"/>
    <property type="molecule type" value="Genomic_DNA"/>
</dbReference>
<dbReference type="Proteomes" id="UP000614047">
    <property type="component" value="Unassembled WGS sequence"/>
</dbReference>
<proteinExistence type="predicted"/>
<comment type="caution">
    <text evidence="1">The sequence shown here is derived from an EMBL/GenBank/DDBJ whole genome shotgun (WGS) entry which is preliminary data.</text>
</comment>
<protein>
    <submittedName>
        <fullName evidence="1">Uncharacterized protein</fullName>
    </submittedName>
</protein>
<accession>A0A931GPB4</accession>
<dbReference type="RefSeq" id="WP_197015771.1">
    <property type="nucleotide sequence ID" value="NZ_BAABES010000003.1"/>
</dbReference>
<name>A0A931GPB4_9ACTN</name>
<organism evidence="1 2">
    <name type="scientific">Actinomadura viridis</name>
    <dbReference type="NCBI Taxonomy" id="58110"/>
    <lineage>
        <taxon>Bacteria</taxon>
        <taxon>Bacillati</taxon>
        <taxon>Actinomycetota</taxon>
        <taxon>Actinomycetes</taxon>
        <taxon>Streptosporangiales</taxon>
        <taxon>Thermomonosporaceae</taxon>
        <taxon>Actinomadura</taxon>
    </lineage>
</organism>
<dbReference type="AlphaFoldDB" id="A0A931GPB4"/>
<sequence>MTDPMTMAIATAMAGKAVEVAGEPAREAVAAMVRKVREKFRGRTTEEAVLEGVIAHPDSPERLSELHEAIRRAIAEDAAFGTALESLWNQVRSDSTATEDGVVNNFSGQAGKVVQMRDVHGGLTIG</sequence>
<keyword evidence="2" id="KW-1185">Reference proteome</keyword>